<dbReference type="InterPro" id="IPR020459">
    <property type="entry name" value="AMP-binding"/>
</dbReference>
<dbReference type="InterPro" id="IPR000873">
    <property type="entry name" value="AMP-dep_synth/lig_dom"/>
</dbReference>
<evidence type="ECO:0000313" key="3">
    <source>
        <dbReference type="EMBL" id="OIN54333.1"/>
    </source>
</evidence>
<dbReference type="InterPro" id="IPR020845">
    <property type="entry name" value="AMP-binding_CS"/>
</dbReference>
<organism evidence="3 5">
    <name type="scientific">Pseudomonas costantinii</name>
    <dbReference type="NCBI Taxonomy" id="168469"/>
    <lineage>
        <taxon>Bacteria</taxon>
        <taxon>Pseudomonadati</taxon>
        <taxon>Pseudomonadota</taxon>
        <taxon>Gammaproteobacteria</taxon>
        <taxon>Pseudomonadales</taxon>
        <taxon>Pseudomonadaceae</taxon>
        <taxon>Pseudomonas</taxon>
    </lineage>
</organism>
<feature type="transmembrane region" description="Helical" evidence="1">
    <location>
        <begin position="923"/>
        <end position="946"/>
    </location>
</feature>
<evidence type="ECO:0000313" key="4">
    <source>
        <dbReference type="EMBL" id="SED66864.1"/>
    </source>
</evidence>
<keyword evidence="1" id="KW-1133">Transmembrane helix</keyword>
<dbReference type="GO" id="GO:0005737">
    <property type="term" value="C:cytoplasm"/>
    <property type="evidence" value="ECO:0007669"/>
    <property type="project" value="TreeGrafter"/>
</dbReference>
<evidence type="ECO:0000259" key="2">
    <source>
        <dbReference type="PROSITE" id="PS50075"/>
    </source>
</evidence>
<dbReference type="PROSITE" id="PS00455">
    <property type="entry name" value="AMP_BINDING"/>
    <property type="match status" value="1"/>
</dbReference>
<dbReference type="GO" id="GO:0031177">
    <property type="term" value="F:phosphopantetheine binding"/>
    <property type="evidence" value="ECO:0007669"/>
    <property type="project" value="TreeGrafter"/>
</dbReference>
<dbReference type="InterPro" id="IPR029058">
    <property type="entry name" value="AB_hydrolase_fold"/>
</dbReference>
<accession>A0A1S2V6I7</accession>
<evidence type="ECO:0000313" key="5">
    <source>
        <dbReference type="Proteomes" id="UP000181661"/>
    </source>
</evidence>
<reference evidence="4 6" key="2">
    <citation type="submission" date="2016-10" db="EMBL/GenBank/DDBJ databases">
        <authorList>
            <person name="Varghese N."/>
            <person name="Submissions S."/>
        </authorList>
    </citation>
    <scope>NUCLEOTIDE SEQUENCE [LARGE SCALE GENOMIC DNA]</scope>
    <source>
        <strain evidence="4 6">BS2773</strain>
    </source>
</reference>
<dbReference type="InterPro" id="IPR045851">
    <property type="entry name" value="AMP-bd_C_sf"/>
</dbReference>
<dbReference type="InterPro" id="IPR009081">
    <property type="entry name" value="PP-bd_ACP"/>
</dbReference>
<dbReference type="Proteomes" id="UP000181661">
    <property type="component" value="Unassembled WGS sequence"/>
</dbReference>
<dbReference type="Pfam" id="PF00501">
    <property type="entry name" value="AMP-binding"/>
    <property type="match status" value="1"/>
</dbReference>
<dbReference type="PANTHER" id="PTHR45527">
    <property type="entry name" value="NONRIBOSOMAL PEPTIDE SYNTHETASE"/>
    <property type="match status" value="1"/>
</dbReference>
<dbReference type="EMBL" id="FNTS01000002">
    <property type="protein sequence ID" value="SED66864.1"/>
    <property type="molecule type" value="Genomic_DNA"/>
</dbReference>
<dbReference type="GO" id="GO:0044550">
    <property type="term" value="P:secondary metabolite biosynthetic process"/>
    <property type="evidence" value="ECO:0007669"/>
    <property type="project" value="TreeGrafter"/>
</dbReference>
<dbReference type="CDD" id="cd05930">
    <property type="entry name" value="A_NRPS"/>
    <property type="match status" value="1"/>
</dbReference>
<dbReference type="NCBIfam" id="TIGR01733">
    <property type="entry name" value="AA-adenyl-dom"/>
    <property type="match status" value="1"/>
</dbReference>
<sequence>MTTVTLLKDPVITRPTEVLYGPLQPELLRNEVLADLLEATVRRNPEQVALIDGERQLNYGELDRQASCVASRLIEAGVRPGQIIGLWMPRGLELLIAQAGIAKTGAAWLPLDQDTPLERLQICMEDAQAVGVVCGDDNAQALREAGLTAWCASEMLAPLAGPLQRRSNAMPEDPAYVIYTSGSTGKPKGILISQGSICHFLRSENAILGIQASDRVYQGFSVAFDMSFEEIWIAYLVGATLWIGPKDITGDPEALPRMLTQQRISVLHAVPTLLALFSEDVPSLRLINLGGEMCPESLVERWSRPGRQIFNTYGPTEATVSASLARLVPGAPVTIGTPLPNYGLLVIEADLVLGATPTLLSRGQTGELCIIGPGLADGYLGRPDLTREKFIENPWSTGYYDERLYRTGDLARIDADGQVVCLGRADDQVKIRGFRVELGEIEALLAQQPGVGTVAVLLRNDGGMDQLIAYLVPEGGLSVDGLPAQLRKALQARLPAYMVPGRFELLDGMPRLTSGKIDRKALKARPLGVDTRGANLESDTPENPGETVLFGALEKLFPGQPIRRDADFFSDLGGHSFFAARLASALRADERFAHITVRDIYQQRRVGAIAQVLQAMPQPAAQQAAWTPPSAWARWRCGLAQAVVMPAMICLRMSQWLAPFFTYHYLTGIPGDSVVSATAASIGVFLLATLLQFVLAIAGKWLIAGRLKPGVYPLWGMTYFRWWAASRMVESAPVYLLSGSSLYSLWLRALGAKVGHEVNIGSLGVRVPDLLHIGNEVSIGNGVSLENARVERGQLHLGRVTIDDNACLGSYTILEGNTAVGRSGHLQGQSALADGRSVPAERIWSGSPAVDIGAFDLASLPPRPVVGRGQLALENLFYVFGILLIATLFFIPVFPTFFLIDWFDEQQILPWLQEQHVSVQLLRYFALALPAAAVLIVVMMLVSAALRWAVLPRLKPGNYPVHSRVYCSKWLVSHIQEASLNVLSGLYATVYAPLWYRLLGARVGRDAEISTAQGVIPDMLTLGDETFIADAVMLGDEQVDGGWMRIQPTVVSHRSFVGNGSYIPDGTTLPENVLIGVHSRAPSNAEIASGDTWLGSPPINLPAREQVSGYPDNLTFRPSLWRRLARGSIEGLRIVLPHATVIAVGYTVMMDLMPMAEEERWGAVLGYLALIGLAYSLGNYLLVAALKWLLMGRYRKRSEAMWTPFVWLSEGITSLYEGMAAPNFMSYLRGTPWLPLAFRGLGCKIGRGVYMDTTDITEFDCVTIGDHSELNAGACPQTHLFEDRVMKIDQVLIGERVYMGPRSSVLYSAEVGNGAWLGPLTLVMKGECIPASSSWVGCPAAPARS</sequence>
<dbReference type="Pfam" id="PF13193">
    <property type="entry name" value="AMP-binding_C"/>
    <property type="match status" value="1"/>
</dbReference>
<reference evidence="3 5" key="1">
    <citation type="submission" date="2016-08" db="EMBL/GenBank/DDBJ databases">
        <title>Draft genome sequence of Pseudomonas costantinii LMG 22119, type strain isolated from cultivated mushroom (Agaricus bisporus) sporophores.</title>
        <authorList>
            <person name="Tambong J.T."/>
        </authorList>
    </citation>
    <scope>NUCLEOTIDE SEQUENCE [LARGE SCALE GENOMIC DNA]</scope>
    <source>
        <strain evidence="3 5">LMG 22119</strain>
    </source>
</reference>
<feature type="transmembrane region" description="Helical" evidence="1">
    <location>
        <begin position="1161"/>
        <end position="1190"/>
    </location>
</feature>
<dbReference type="InterPro" id="IPR036736">
    <property type="entry name" value="ACP-like_sf"/>
</dbReference>
<dbReference type="GO" id="GO:0043041">
    <property type="term" value="P:amino acid activation for nonribosomal peptide biosynthetic process"/>
    <property type="evidence" value="ECO:0007669"/>
    <property type="project" value="TreeGrafter"/>
</dbReference>
<dbReference type="InterPro" id="IPR012728">
    <property type="entry name" value="Pls/PosA_C"/>
</dbReference>
<dbReference type="InterPro" id="IPR011004">
    <property type="entry name" value="Trimer_LpxA-like_sf"/>
</dbReference>
<proteinExistence type="predicted"/>
<keyword evidence="6" id="KW-1185">Reference proteome</keyword>
<name>A0A1S2V6I7_9PSED</name>
<dbReference type="SUPFAM" id="SSF51161">
    <property type="entry name" value="Trimeric LpxA-like enzymes"/>
    <property type="match status" value="3"/>
</dbReference>
<dbReference type="InterPro" id="IPR025110">
    <property type="entry name" value="AMP-bd_C"/>
</dbReference>
<dbReference type="SUPFAM" id="SSF47336">
    <property type="entry name" value="ACP-like"/>
    <property type="match status" value="1"/>
</dbReference>
<dbReference type="Proteomes" id="UP000182179">
    <property type="component" value="Unassembled WGS sequence"/>
</dbReference>
<feature type="transmembrane region" description="Helical" evidence="1">
    <location>
        <begin position="674"/>
        <end position="698"/>
    </location>
</feature>
<keyword evidence="1" id="KW-0812">Transmembrane</keyword>
<dbReference type="SUPFAM" id="SSF56801">
    <property type="entry name" value="Acetyl-CoA synthetase-like"/>
    <property type="match status" value="1"/>
</dbReference>
<feature type="transmembrane region" description="Helical" evidence="1">
    <location>
        <begin position="1131"/>
        <end position="1149"/>
    </location>
</feature>
<keyword evidence="1" id="KW-0472">Membrane</keyword>
<gene>
    <name evidence="3" type="ORF">BFL40_06435</name>
    <name evidence="4" type="ORF">SAMN04515675_1968</name>
</gene>
<dbReference type="Gene3D" id="3.40.50.1820">
    <property type="entry name" value="alpha/beta hydrolase"/>
    <property type="match status" value="1"/>
</dbReference>
<dbReference type="PANTHER" id="PTHR45527:SF1">
    <property type="entry name" value="FATTY ACID SYNTHASE"/>
    <property type="match status" value="1"/>
</dbReference>
<dbReference type="Gene3D" id="3.40.50.12780">
    <property type="entry name" value="N-terminal domain of ligase-like"/>
    <property type="match status" value="1"/>
</dbReference>
<comment type="caution">
    <text evidence="3">The sequence shown here is derived from an EMBL/GenBank/DDBJ whole genome shotgun (WGS) entry which is preliminary data.</text>
</comment>
<evidence type="ECO:0000313" key="6">
    <source>
        <dbReference type="Proteomes" id="UP000182179"/>
    </source>
</evidence>
<evidence type="ECO:0000256" key="1">
    <source>
        <dbReference type="SAM" id="Phobius"/>
    </source>
</evidence>
<dbReference type="PRINTS" id="PR00154">
    <property type="entry name" value="AMPBINDING"/>
</dbReference>
<dbReference type="InterPro" id="IPR010071">
    <property type="entry name" value="AA_adenyl_dom"/>
</dbReference>
<dbReference type="PROSITE" id="PS50075">
    <property type="entry name" value="CARRIER"/>
    <property type="match status" value="1"/>
</dbReference>
<dbReference type="RefSeq" id="WP_071483157.1">
    <property type="nucleotide sequence ID" value="NZ_FNTS01000002.1"/>
</dbReference>
<dbReference type="NCBIfam" id="TIGR02353">
    <property type="entry name" value="NRPS_term_dom"/>
    <property type="match status" value="1"/>
</dbReference>
<dbReference type="Gene3D" id="3.30.300.30">
    <property type="match status" value="1"/>
</dbReference>
<protein>
    <submittedName>
        <fullName evidence="3">Peptide synthetase</fullName>
    </submittedName>
</protein>
<dbReference type="InterPro" id="IPR042099">
    <property type="entry name" value="ANL_N_sf"/>
</dbReference>
<dbReference type="EMBL" id="MDDR01000007">
    <property type="protein sequence ID" value="OIN54333.1"/>
    <property type="molecule type" value="Genomic_DNA"/>
</dbReference>
<feature type="transmembrane region" description="Helical" evidence="1">
    <location>
        <begin position="876"/>
        <end position="903"/>
    </location>
</feature>
<dbReference type="OrthoDB" id="9757559at2"/>
<feature type="domain" description="Carrier" evidence="2">
    <location>
        <begin position="540"/>
        <end position="617"/>
    </location>
</feature>
<dbReference type="Gene3D" id="2.160.10.10">
    <property type="entry name" value="Hexapeptide repeat proteins"/>
    <property type="match status" value="3"/>
</dbReference>